<proteinExistence type="predicted"/>
<organism evidence="2 3">
    <name type="scientific">Nocardia implantans</name>
    <dbReference type="NCBI Taxonomy" id="3108168"/>
    <lineage>
        <taxon>Bacteria</taxon>
        <taxon>Bacillati</taxon>
        <taxon>Actinomycetota</taxon>
        <taxon>Actinomycetes</taxon>
        <taxon>Mycobacteriales</taxon>
        <taxon>Nocardiaceae</taxon>
        <taxon>Nocardia</taxon>
    </lineage>
</organism>
<gene>
    <name evidence="2" type="ORF">U3653_18205</name>
</gene>
<dbReference type="PANTHER" id="PTHR39441:SF1">
    <property type="entry name" value="DUF2252 DOMAIN-CONTAINING PROTEIN"/>
    <property type="match status" value="1"/>
</dbReference>
<dbReference type="Proteomes" id="UP001348098">
    <property type="component" value="Unassembled WGS sequence"/>
</dbReference>
<feature type="compositionally biased region" description="Basic and acidic residues" evidence="1">
    <location>
        <begin position="1"/>
        <end position="30"/>
    </location>
</feature>
<evidence type="ECO:0000313" key="2">
    <source>
        <dbReference type="EMBL" id="MEB3511966.1"/>
    </source>
</evidence>
<comment type="caution">
    <text evidence="2">The sequence shown here is derived from an EMBL/GenBank/DDBJ whole genome shotgun (WGS) entry which is preliminary data.</text>
</comment>
<dbReference type="InterPro" id="IPR018721">
    <property type="entry name" value="DUF2252"/>
</dbReference>
<name>A0ABU6AWV7_9NOCA</name>
<keyword evidence="3" id="KW-1185">Reference proteome</keyword>
<protein>
    <submittedName>
        <fullName evidence="2">DUF2252 domain-containing protein</fullName>
    </submittedName>
</protein>
<dbReference type="Pfam" id="PF10009">
    <property type="entry name" value="DUF2252"/>
    <property type="match status" value="1"/>
</dbReference>
<dbReference type="PANTHER" id="PTHR39441">
    <property type="entry name" value="DUF2252 DOMAIN-CONTAINING PROTEIN"/>
    <property type="match status" value="1"/>
</dbReference>
<reference evidence="2 3" key="1">
    <citation type="submission" date="2023-12" db="EMBL/GenBank/DDBJ databases">
        <title>novel species in genus Nocarida.</title>
        <authorList>
            <person name="Li Z."/>
        </authorList>
    </citation>
    <scope>NUCLEOTIDE SEQUENCE [LARGE SCALE GENOMIC DNA]</scope>
    <source>
        <strain evidence="2 3">CDC186</strain>
    </source>
</reference>
<sequence>MTERNDPAVAESDEHTDAADRSTSAERAEYGRSVQRRAPSGLLAEFEPSIDRDPLGLLETQAATRIPELVPVRYGRMGTAPFAFYRGAAVVMAADLAHAPTTGLITQLCGDAHLSNFGLFATPERNLAFDLDDFDETYPGPFEWDVKRLVTSLAVAGRDNNHSGRQRRKYLRACAAEYREVMIRQSARGELAVWYSHIDAVTRFDELREVLDPPTRKRIKKTIDKSWGRDSVQALSKLTTIVEGQPRITSTPPLIVPVEEIFTGADAEQLNRALIQRLDQYRDTLQSDRRALFDRFEYVQAARKVVGVGSVGTRAWIILLRGPGNDPLFLQAKEAQPSVLAQHLDGPSFTNQGERVVAGQRLLQAASDIFLGWQQGAGEDGVVRDFYVRQLRDGKGSADIQTMSPELMTRYGRLCACVLAYAHARSGDRFSIAGYLDADDDFADAMAVFAESYADRNARDHAALREAIGNGTITAWREV</sequence>
<dbReference type="RefSeq" id="WP_195081276.1">
    <property type="nucleotide sequence ID" value="NZ_JAYESH010000006.1"/>
</dbReference>
<feature type="region of interest" description="Disordered" evidence="1">
    <location>
        <begin position="1"/>
        <end position="35"/>
    </location>
</feature>
<dbReference type="EMBL" id="JAYKYQ010000007">
    <property type="protein sequence ID" value="MEB3511966.1"/>
    <property type="molecule type" value="Genomic_DNA"/>
</dbReference>
<evidence type="ECO:0000256" key="1">
    <source>
        <dbReference type="SAM" id="MobiDB-lite"/>
    </source>
</evidence>
<accession>A0ABU6AWV7</accession>
<evidence type="ECO:0000313" key="3">
    <source>
        <dbReference type="Proteomes" id="UP001348098"/>
    </source>
</evidence>